<keyword evidence="7" id="KW-0406">Ion transport</keyword>
<dbReference type="GO" id="GO:0012505">
    <property type="term" value="C:endomembrane system"/>
    <property type="evidence" value="ECO:0007669"/>
    <property type="project" value="UniProtKB-SubCell"/>
</dbReference>
<evidence type="ECO:0000313" key="11">
    <source>
        <dbReference type="Proteomes" id="UP000008743"/>
    </source>
</evidence>
<sequence>MVAGGIVILIFTIVFLVLGGAGFFFAPKGPNRGLVQTMSILTAFCMWIFWLCTFMSQMNPLIAPIIKTEDIAKN</sequence>
<dbReference type="OrthoDB" id="1508846at2759"/>
<keyword evidence="6 9" id="KW-1133">Transmembrane helix</keyword>
<accession>A0A0D2WNR5</accession>
<evidence type="ECO:0000256" key="8">
    <source>
        <dbReference type="ARBA" id="ARBA00023136"/>
    </source>
</evidence>
<dbReference type="InParanoid" id="A0A0D2WNR5"/>
<keyword evidence="4 9" id="KW-0812">Transmembrane</keyword>
<evidence type="ECO:0000313" key="10">
    <source>
        <dbReference type="EMBL" id="KJE92860.1"/>
    </source>
</evidence>
<evidence type="ECO:0000256" key="9">
    <source>
        <dbReference type="SAM" id="Phobius"/>
    </source>
</evidence>
<evidence type="ECO:0000256" key="4">
    <source>
        <dbReference type="ARBA" id="ARBA00022692"/>
    </source>
</evidence>
<dbReference type="RefSeq" id="XP_004363479.1">
    <property type="nucleotide sequence ID" value="XM_004363422.2"/>
</dbReference>
<protein>
    <submittedName>
        <fullName evidence="10">Uncharacterized protein</fullName>
    </submittedName>
</protein>
<comment type="subcellular location">
    <subcellularLocation>
        <location evidence="1">Endomembrane system</location>
        <topology evidence="1">Multi-pass membrane protein</topology>
    </subcellularLocation>
</comment>
<proteinExistence type="inferred from homology"/>
<dbReference type="EMBL" id="KE346364">
    <property type="protein sequence ID" value="KJE92860.1"/>
    <property type="molecule type" value="Genomic_DNA"/>
</dbReference>
<comment type="similarity">
    <text evidence="2">Belongs to the V-ATPase e1/e2 subunit family.</text>
</comment>
<evidence type="ECO:0000256" key="1">
    <source>
        <dbReference type="ARBA" id="ARBA00004127"/>
    </source>
</evidence>
<dbReference type="PhylomeDB" id="A0A0D2WNR5"/>
<dbReference type="eggNOG" id="KOG3500">
    <property type="taxonomic scope" value="Eukaryota"/>
</dbReference>
<dbReference type="AlphaFoldDB" id="A0A0D2WNR5"/>
<dbReference type="STRING" id="595528.A0A0D2WNR5"/>
<keyword evidence="11" id="KW-1185">Reference proteome</keyword>
<dbReference type="GO" id="GO:0033179">
    <property type="term" value="C:proton-transporting V-type ATPase, V0 domain"/>
    <property type="evidence" value="ECO:0007669"/>
    <property type="project" value="InterPro"/>
</dbReference>
<evidence type="ECO:0000256" key="3">
    <source>
        <dbReference type="ARBA" id="ARBA00022448"/>
    </source>
</evidence>
<keyword evidence="3" id="KW-0813">Transport</keyword>
<dbReference type="OMA" id="CCIMLTA"/>
<dbReference type="PANTHER" id="PTHR12263:SF0">
    <property type="entry name" value="V-TYPE PROTON ATPASE SUBUNIT"/>
    <property type="match status" value="1"/>
</dbReference>
<keyword evidence="5" id="KW-0375">Hydrogen ion transport</keyword>
<dbReference type="InterPro" id="IPR008389">
    <property type="entry name" value="ATPase_V0-cplx_e1/e2_su"/>
</dbReference>
<gene>
    <name evidence="10" type="ORF">CAOG_003751</name>
</gene>
<evidence type="ECO:0000256" key="6">
    <source>
        <dbReference type="ARBA" id="ARBA00022989"/>
    </source>
</evidence>
<evidence type="ECO:0000256" key="5">
    <source>
        <dbReference type="ARBA" id="ARBA00022781"/>
    </source>
</evidence>
<dbReference type="Pfam" id="PF05493">
    <property type="entry name" value="ATP_synt_H"/>
    <property type="match status" value="1"/>
</dbReference>
<dbReference type="GO" id="GO:0046961">
    <property type="term" value="F:proton-transporting ATPase activity, rotational mechanism"/>
    <property type="evidence" value="ECO:0007669"/>
    <property type="project" value="InterPro"/>
</dbReference>
<feature type="transmembrane region" description="Helical" evidence="9">
    <location>
        <begin position="38"/>
        <end position="56"/>
    </location>
</feature>
<dbReference type="Proteomes" id="UP000008743">
    <property type="component" value="Unassembled WGS sequence"/>
</dbReference>
<organism evidence="10 11">
    <name type="scientific">Capsaspora owczarzaki (strain ATCC 30864)</name>
    <dbReference type="NCBI Taxonomy" id="595528"/>
    <lineage>
        <taxon>Eukaryota</taxon>
        <taxon>Filasterea</taxon>
        <taxon>Capsaspora</taxon>
    </lineage>
</organism>
<evidence type="ECO:0000256" key="2">
    <source>
        <dbReference type="ARBA" id="ARBA00008328"/>
    </source>
</evidence>
<evidence type="ECO:0000256" key="7">
    <source>
        <dbReference type="ARBA" id="ARBA00023065"/>
    </source>
</evidence>
<feature type="transmembrane region" description="Helical" evidence="9">
    <location>
        <begin position="6"/>
        <end position="26"/>
    </location>
</feature>
<keyword evidence="8 9" id="KW-0472">Membrane</keyword>
<name>A0A0D2WNR5_CAPO3</name>
<reference evidence="11" key="1">
    <citation type="submission" date="2011-02" db="EMBL/GenBank/DDBJ databases">
        <title>The Genome Sequence of Capsaspora owczarzaki ATCC 30864.</title>
        <authorList>
            <person name="Russ C."/>
            <person name="Cuomo C."/>
            <person name="Burger G."/>
            <person name="Gray M.W."/>
            <person name="Holland P.W.H."/>
            <person name="King N."/>
            <person name="Lang F.B.F."/>
            <person name="Roger A.J."/>
            <person name="Ruiz-Trillo I."/>
            <person name="Young S.K."/>
            <person name="Zeng Q."/>
            <person name="Gargeya S."/>
            <person name="Alvarado L."/>
            <person name="Berlin A."/>
            <person name="Chapman S.B."/>
            <person name="Chen Z."/>
            <person name="Freedman E."/>
            <person name="Gellesch M."/>
            <person name="Goldberg J."/>
            <person name="Griggs A."/>
            <person name="Gujja S."/>
            <person name="Heilman E."/>
            <person name="Heiman D."/>
            <person name="Howarth C."/>
            <person name="Mehta T."/>
            <person name="Neiman D."/>
            <person name="Pearson M."/>
            <person name="Roberts A."/>
            <person name="Saif S."/>
            <person name="Shea T."/>
            <person name="Shenoy N."/>
            <person name="Sisk P."/>
            <person name="Stolte C."/>
            <person name="Sykes S."/>
            <person name="White J."/>
            <person name="Yandava C."/>
            <person name="Haas B."/>
            <person name="Nusbaum C."/>
            <person name="Birren B."/>
        </authorList>
    </citation>
    <scope>NUCLEOTIDE SEQUENCE</scope>
    <source>
        <strain evidence="11">ATCC 30864</strain>
    </source>
</reference>
<dbReference type="PANTHER" id="PTHR12263">
    <property type="entry name" value="VACUOLAR ATP SYNTHASE SUBUNIT H"/>
    <property type="match status" value="1"/>
</dbReference>